<reference evidence="6" key="1">
    <citation type="submission" date="2021-04" db="EMBL/GenBank/DDBJ databases">
        <title>Sinoanaerobacter chloroacetimidivorans sp. nov., an obligate anaerobic bacterium isolated from anaerobic sludge.</title>
        <authorList>
            <person name="Bao Y."/>
        </authorList>
    </citation>
    <scope>NUCLEOTIDE SEQUENCE</scope>
    <source>
        <strain evidence="6">BAD-6</strain>
    </source>
</reference>
<dbReference type="SMART" id="SM00316">
    <property type="entry name" value="S1"/>
    <property type="match status" value="4"/>
</dbReference>
<evidence type="ECO:0000256" key="2">
    <source>
        <dbReference type="ARBA" id="ARBA00022980"/>
    </source>
</evidence>
<dbReference type="PANTHER" id="PTHR10724:SF7">
    <property type="entry name" value="SMALL RIBOSOMAL SUBUNIT PROTEIN BS1C"/>
    <property type="match status" value="1"/>
</dbReference>
<evidence type="ECO:0000256" key="3">
    <source>
        <dbReference type="ARBA" id="ARBA00023274"/>
    </source>
</evidence>
<dbReference type="NCBIfam" id="NF005208">
    <property type="entry name" value="PRK06676.1"/>
    <property type="match status" value="1"/>
</dbReference>
<dbReference type="EMBL" id="JAGSND010000004">
    <property type="protein sequence ID" value="MBR0597785.1"/>
    <property type="molecule type" value="Genomic_DNA"/>
</dbReference>
<feature type="domain" description="S1 motif" evidence="5">
    <location>
        <begin position="24"/>
        <end position="87"/>
    </location>
</feature>
<dbReference type="CDD" id="cd05688">
    <property type="entry name" value="S1_RPS1_repeat_ec3"/>
    <property type="match status" value="1"/>
</dbReference>
<organism evidence="6 7">
    <name type="scientific">Sinanaerobacter chloroacetimidivorans</name>
    <dbReference type="NCBI Taxonomy" id="2818044"/>
    <lineage>
        <taxon>Bacteria</taxon>
        <taxon>Bacillati</taxon>
        <taxon>Bacillota</taxon>
        <taxon>Clostridia</taxon>
        <taxon>Peptostreptococcales</taxon>
        <taxon>Anaerovoracaceae</taxon>
        <taxon>Sinanaerobacter</taxon>
    </lineage>
</organism>
<comment type="function">
    <text evidence="4">Binds mRNA; thus facilitating recognition of the initiation point. It is needed to translate mRNA with a short Shine-Dalgarno (SD) purine-rich sequence.</text>
</comment>
<evidence type="ECO:0000259" key="5">
    <source>
        <dbReference type="PROSITE" id="PS50126"/>
    </source>
</evidence>
<name>A0A8J7W2P1_9FIRM</name>
<dbReference type="PANTHER" id="PTHR10724">
    <property type="entry name" value="30S RIBOSOMAL PROTEIN S1"/>
    <property type="match status" value="1"/>
</dbReference>
<sequence length="380" mass="42463">MEEQNTMLEYMDEIEKSMKRIGKDDILTGTIISVNDEEIIVNIGYISDGIIGKEELVEGWEYKEGDEISAYVLDPHDQEGNVVLSHKKAEAIVGWDDLEDAFEEKKVTPVKVTEVVKGGVAAVYRNVSCFIPASLLSYRYVEDLSSYLGKNLDVIVEDFDREKKRVVLSRKAIEVVERQDKKVKLMEQLQTGEMRQGMVTKLMKFGAFVDLGGVEGLIHLDDLAWHRVNHPSEVVSEGDSVTVYVANIDKKTGKIGLILKKVDEDPWQGVSDYYAVGDLVEGTVVRLMDFGAFVEIEAGVEGLVHLSEISSERVRKPSDALKVGDQIQAVILKVDEANKKMSLSIKDAVGQASEEFELVQEEQGTTLGDLFGDKFKDFFK</sequence>
<dbReference type="PROSITE" id="PS50126">
    <property type="entry name" value="S1"/>
    <property type="match status" value="4"/>
</dbReference>
<dbReference type="InterPro" id="IPR012340">
    <property type="entry name" value="NA-bd_OB-fold"/>
</dbReference>
<keyword evidence="2 6" id="KW-0689">Ribosomal protein</keyword>
<comment type="caution">
    <text evidence="6">The sequence shown here is derived from an EMBL/GenBank/DDBJ whole genome shotgun (WGS) entry which is preliminary data.</text>
</comment>
<dbReference type="Gene3D" id="2.40.50.140">
    <property type="entry name" value="Nucleic acid-binding proteins"/>
    <property type="match status" value="4"/>
</dbReference>
<dbReference type="InterPro" id="IPR003029">
    <property type="entry name" value="S1_domain"/>
</dbReference>
<evidence type="ECO:0000256" key="1">
    <source>
        <dbReference type="ARBA" id="ARBA00006767"/>
    </source>
</evidence>
<comment type="similarity">
    <text evidence="1">Belongs to the bacterial ribosomal protein bS1 family.</text>
</comment>
<dbReference type="CDD" id="cd04465">
    <property type="entry name" value="S1_RPS1_repeat_ec2_hs2"/>
    <property type="match status" value="1"/>
</dbReference>
<feature type="domain" description="S1 motif" evidence="5">
    <location>
        <begin position="277"/>
        <end position="346"/>
    </location>
</feature>
<dbReference type="InterPro" id="IPR035104">
    <property type="entry name" value="Ribosomal_protein_S1-like"/>
</dbReference>
<dbReference type="FunFam" id="2.40.50.140:FF:000103">
    <property type="entry name" value="protein RRP5 homolog"/>
    <property type="match status" value="1"/>
</dbReference>
<keyword evidence="3" id="KW-0687">Ribonucleoprotein</keyword>
<feature type="domain" description="S1 motif" evidence="5">
    <location>
        <begin position="192"/>
        <end position="260"/>
    </location>
</feature>
<dbReference type="PRINTS" id="PR00681">
    <property type="entry name" value="RIBOSOMALS1"/>
</dbReference>
<proteinExistence type="inferred from homology"/>
<dbReference type="AlphaFoldDB" id="A0A8J7W2P1"/>
<dbReference type="SUPFAM" id="SSF50249">
    <property type="entry name" value="Nucleic acid-binding proteins"/>
    <property type="match status" value="4"/>
</dbReference>
<evidence type="ECO:0000313" key="6">
    <source>
        <dbReference type="EMBL" id="MBR0597785.1"/>
    </source>
</evidence>
<dbReference type="Proteomes" id="UP000675664">
    <property type="component" value="Unassembled WGS sequence"/>
</dbReference>
<evidence type="ECO:0000256" key="4">
    <source>
        <dbReference type="ARBA" id="ARBA00025604"/>
    </source>
</evidence>
<gene>
    <name evidence="6" type="primary">rpsA</name>
    <name evidence="6" type="ORF">KCX82_07870</name>
</gene>
<evidence type="ECO:0000313" key="7">
    <source>
        <dbReference type="Proteomes" id="UP000675664"/>
    </source>
</evidence>
<dbReference type="InterPro" id="IPR050437">
    <property type="entry name" value="Ribos_protein_bS1-like"/>
</dbReference>
<accession>A0A8J7W2P1</accession>
<dbReference type="GO" id="GO:0022627">
    <property type="term" value="C:cytosolic small ribosomal subunit"/>
    <property type="evidence" value="ECO:0007669"/>
    <property type="project" value="TreeGrafter"/>
</dbReference>
<dbReference type="GO" id="GO:0006412">
    <property type="term" value="P:translation"/>
    <property type="evidence" value="ECO:0007669"/>
    <property type="project" value="TreeGrafter"/>
</dbReference>
<keyword evidence="7" id="KW-1185">Reference proteome</keyword>
<dbReference type="GO" id="GO:0003735">
    <property type="term" value="F:structural constituent of ribosome"/>
    <property type="evidence" value="ECO:0007669"/>
    <property type="project" value="TreeGrafter"/>
</dbReference>
<dbReference type="CDD" id="cd05687">
    <property type="entry name" value="S1_RPS1_repeat_ec1_hs1"/>
    <property type="match status" value="1"/>
</dbReference>
<protein>
    <submittedName>
        <fullName evidence="6">30S ribosomal protein S1</fullName>
    </submittedName>
</protein>
<dbReference type="GO" id="GO:0003729">
    <property type="term" value="F:mRNA binding"/>
    <property type="evidence" value="ECO:0007669"/>
    <property type="project" value="TreeGrafter"/>
</dbReference>
<feature type="domain" description="S1 motif" evidence="5">
    <location>
        <begin position="105"/>
        <end position="171"/>
    </location>
</feature>
<reference evidence="6" key="2">
    <citation type="submission" date="2021-04" db="EMBL/GenBank/DDBJ databases">
        <authorList>
            <person name="Liu J."/>
        </authorList>
    </citation>
    <scope>NUCLEOTIDE SEQUENCE</scope>
    <source>
        <strain evidence="6">BAD-6</strain>
    </source>
</reference>
<dbReference type="Pfam" id="PF00575">
    <property type="entry name" value="S1"/>
    <property type="match status" value="4"/>
</dbReference>